<protein>
    <submittedName>
        <fullName evidence="1">Uncharacterized protein</fullName>
    </submittedName>
</protein>
<evidence type="ECO:0000313" key="1">
    <source>
        <dbReference type="EMBL" id="GBL79084.1"/>
    </source>
</evidence>
<proteinExistence type="predicted"/>
<evidence type="ECO:0000313" key="2">
    <source>
        <dbReference type="Proteomes" id="UP000499080"/>
    </source>
</evidence>
<name>A0A4Y2AJG4_ARAVE</name>
<comment type="caution">
    <text evidence="1">The sequence shown here is derived from an EMBL/GenBank/DDBJ whole genome shotgun (WGS) entry which is preliminary data.</text>
</comment>
<dbReference type="EMBL" id="BGPR01000017">
    <property type="protein sequence ID" value="GBL79084.1"/>
    <property type="molecule type" value="Genomic_DNA"/>
</dbReference>
<dbReference type="Proteomes" id="UP000499080">
    <property type="component" value="Unassembled WGS sequence"/>
</dbReference>
<organism evidence="1 2">
    <name type="scientific">Araneus ventricosus</name>
    <name type="common">Orbweaver spider</name>
    <name type="synonym">Epeira ventricosa</name>
    <dbReference type="NCBI Taxonomy" id="182803"/>
    <lineage>
        <taxon>Eukaryota</taxon>
        <taxon>Metazoa</taxon>
        <taxon>Ecdysozoa</taxon>
        <taxon>Arthropoda</taxon>
        <taxon>Chelicerata</taxon>
        <taxon>Arachnida</taxon>
        <taxon>Araneae</taxon>
        <taxon>Araneomorphae</taxon>
        <taxon>Entelegynae</taxon>
        <taxon>Araneoidea</taxon>
        <taxon>Araneidae</taxon>
        <taxon>Araneus</taxon>
    </lineage>
</organism>
<accession>A0A4Y2AJG4</accession>
<dbReference type="AlphaFoldDB" id="A0A4Y2AJG4"/>
<reference evidence="1 2" key="1">
    <citation type="journal article" date="2019" name="Sci. Rep.">
        <title>Orb-weaving spider Araneus ventricosus genome elucidates the spidroin gene catalogue.</title>
        <authorList>
            <person name="Kono N."/>
            <person name="Nakamura H."/>
            <person name="Ohtoshi R."/>
            <person name="Moran D.A.P."/>
            <person name="Shinohara A."/>
            <person name="Yoshida Y."/>
            <person name="Fujiwara M."/>
            <person name="Mori M."/>
            <person name="Tomita M."/>
            <person name="Arakawa K."/>
        </authorList>
    </citation>
    <scope>NUCLEOTIDE SEQUENCE [LARGE SCALE GENOMIC DNA]</scope>
</reference>
<sequence>MGGLAPRSPLWRHPWKGCLISLPLEANKNHTEKNELSNDFSVHEFRTFATIIHNRRFSLETSFFKLLCHAIGSTRPTYTVVSQFEPSIIRSGSRESATRPGAKGR</sequence>
<keyword evidence="2" id="KW-1185">Reference proteome</keyword>
<gene>
    <name evidence="1" type="ORF">AVEN_49023_1</name>
</gene>